<evidence type="ECO:0000313" key="1">
    <source>
        <dbReference type="EMBL" id="SVB66223.1"/>
    </source>
</evidence>
<accession>A0A382FVD1</accession>
<dbReference type="EMBL" id="UINC01051728">
    <property type="protein sequence ID" value="SVB66223.1"/>
    <property type="molecule type" value="Genomic_DNA"/>
</dbReference>
<gene>
    <name evidence="1" type="ORF">METZ01_LOCUS219077</name>
</gene>
<sequence>KPLSPFHLACKSLDSIEPQSLPACRPANM</sequence>
<reference evidence="1" key="1">
    <citation type="submission" date="2018-05" db="EMBL/GenBank/DDBJ databases">
        <authorList>
            <person name="Lanie J.A."/>
            <person name="Ng W.-L."/>
            <person name="Kazmierczak K.M."/>
            <person name="Andrzejewski T.M."/>
            <person name="Davidsen T.M."/>
            <person name="Wayne K.J."/>
            <person name="Tettelin H."/>
            <person name="Glass J.I."/>
            <person name="Rusch D."/>
            <person name="Podicherti R."/>
            <person name="Tsui H.-C.T."/>
            <person name="Winkler M.E."/>
        </authorList>
    </citation>
    <scope>NUCLEOTIDE SEQUENCE</scope>
</reference>
<protein>
    <submittedName>
        <fullName evidence="1">Uncharacterized protein</fullName>
    </submittedName>
</protein>
<proteinExistence type="predicted"/>
<name>A0A382FVD1_9ZZZZ</name>
<dbReference type="AlphaFoldDB" id="A0A382FVD1"/>
<feature type="non-terminal residue" evidence="1">
    <location>
        <position position="29"/>
    </location>
</feature>
<organism evidence="1">
    <name type="scientific">marine metagenome</name>
    <dbReference type="NCBI Taxonomy" id="408172"/>
    <lineage>
        <taxon>unclassified sequences</taxon>
        <taxon>metagenomes</taxon>
        <taxon>ecological metagenomes</taxon>
    </lineage>
</organism>
<feature type="non-terminal residue" evidence="1">
    <location>
        <position position="1"/>
    </location>
</feature>